<dbReference type="Gene3D" id="3.40.50.150">
    <property type="entry name" value="Vaccinia Virus protein VP39"/>
    <property type="match status" value="1"/>
</dbReference>
<dbReference type="InterPro" id="IPR041698">
    <property type="entry name" value="Methyltransf_25"/>
</dbReference>
<dbReference type="SUPFAM" id="SSF53335">
    <property type="entry name" value="S-adenosyl-L-methionine-dependent methyltransferases"/>
    <property type="match status" value="1"/>
</dbReference>
<feature type="domain" description="Methyltransferase" evidence="1">
    <location>
        <begin position="54"/>
        <end position="140"/>
    </location>
</feature>
<protein>
    <submittedName>
        <fullName evidence="2">Class I SAM-dependent methyltransferase</fullName>
    </submittedName>
</protein>
<dbReference type="CDD" id="cd02440">
    <property type="entry name" value="AdoMet_MTases"/>
    <property type="match status" value="1"/>
</dbReference>
<dbReference type="InterPro" id="IPR029063">
    <property type="entry name" value="SAM-dependent_MTases_sf"/>
</dbReference>
<comment type="caution">
    <text evidence="2">The sequence shown here is derived from an EMBL/GenBank/DDBJ whole genome shotgun (WGS) entry which is preliminary data.</text>
</comment>
<dbReference type="GO" id="GO:0032259">
    <property type="term" value="P:methylation"/>
    <property type="evidence" value="ECO:0007669"/>
    <property type="project" value="UniProtKB-KW"/>
</dbReference>
<gene>
    <name evidence="2" type="ORF">GCM10009765_31330</name>
</gene>
<sequence length="227" mass="24585">MTVVGTEFTAGLKGFRCTLRRTDGVVVRLPVRRWHAPARGADRWMLTRCAGPTLDLGCGPGRLVTALAERGLPTLGVDISPEAVHRTLSRGGMALHRDALTRLPGEGRWRHVLLADGNIGIGGDPVRLLSRVADLLEPGGTALAELSSNGGLWRGGARLESPDSVSPWFPWAQVDLRSIPTIAAAAGFTVRSVRRGLRAFAELQLPSDRISPRDRLVPWSDPADRKW</sequence>
<evidence type="ECO:0000313" key="2">
    <source>
        <dbReference type="EMBL" id="GAA1679855.1"/>
    </source>
</evidence>
<dbReference type="Pfam" id="PF13649">
    <property type="entry name" value="Methyltransf_25"/>
    <property type="match status" value="1"/>
</dbReference>
<proteinExistence type="predicted"/>
<dbReference type="Proteomes" id="UP001500618">
    <property type="component" value="Unassembled WGS sequence"/>
</dbReference>
<reference evidence="2 3" key="1">
    <citation type="journal article" date="2019" name="Int. J. Syst. Evol. Microbiol.">
        <title>The Global Catalogue of Microorganisms (GCM) 10K type strain sequencing project: providing services to taxonomists for standard genome sequencing and annotation.</title>
        <authorList>
            <consortium name="The Broad Institute Genomics Platform"/>
            <consortium name="The Broad Institute Genome Sequencing Center for Infectious Disease"/>
            <person name="Wu L."/>
            <person name="Ma J."/>
        </authorList>
    </citation>
    <scope>NUCLEOTIDE SEQUENCE [LARGE SCALE GENOMIC DNA]</scope>
    <source>
        <strain evidence="2 3">JCM 14718</strain>
    </source>
</reference>
<keyword evidence="2" id="KW-0808">Transferase</keyword>
<organism evidence="2 3">
    <name type="scientific">Fodinicola feengrottensis</name>
    <dbReference type="NCBI Taxonomy" id="435914"/>
    <lineage>
        <taxon>Bacteria</taxon>
        <taxon>Bacillati</taxon>
        <taxon>Actinomycetota</taxon>
        <taxon>Actinomycetes</taxon>
        <taxon>Mycobacteriales</taxon>
        <taxon>Fodinicola</taxon>
    </lineage>
</organism>
<keyword evidence="3" id="KW-1185">Reference proteome</keyword>
<name>A0ABN2H0V0_9ACTN</name>
<dbReference type="GO" id="GO:0008168">
    <property type="term" value="F:methyltransferase activity"/>
    <property type="evidence" value="ECO:0007669"/>
    <property type="project" value="UniProtKB-KW"/>
</dbReference>
<accession>A0ABN2H0V0</accession>
<evidence type="ECO:0000259" key="1">
    <source>
        <dbReference type="Pfam" id="PF13649"/>
    </source>
</evidence>
<dbReference type="EMBL" id="BAAANY010000009">
    <property type="protein sequence ID" value="GAA1679855.1"/>
    <property type="molecule type" value="Genomic_DNA"/>
</dbReference>
<dbReference type="RefSeq" id="WP_344310964.1">
    <property type="nucleotide sequence ID" value="NZ_BAAANY010000009.1"/>
</dbReference>
<evidence type="ECO:0000313" key="3">
    <source>
        <dbReference type="Proteomes" id="UP001500618"/>
    </source>
</evidence>
<keyword evidence="2" id="KW-0489">Methyltransferase</keyword>